<accession>A0A2B1KX07</accession>
<dbReference type="Proteomes" id="UP000225182">
    <property type="component" value="Unassembled WGS sequence"/>
</dbReference>
<dbReference type="PANTHER" id="PTHR30087">
    <property type="entry name" value="INNER MEMBRANE PROTEIN"/>
    <property type="match status" value="1"/>
</dbReference>
<name>A0A2B1KX07_BACCE</name>
<organism evidence="1 2">
    <name type="scientific">Bacillus cereus</name>
    <dbReference type="NCBI Taxonomy" id="1396"/>
    <lineage>
        <taxon>Bacteria</taxon>
        <taxon>Bacillati</taxon>
        <taxon>Bacillota</taxon>
        <taxon>Bacilli</taxon>
        <taxon>Bacillales</taxon>
        <taxon>Bacillaceae</taxon>
        <taxon>Bacillus</taxon>
        <taxon>Bacillus cereus group</taxon>
    </lineage>
</organism>
<reference evidence="1 2" key="1">
    <citation type="submission" date="2017-09" db="EMBL/GenBank/DDBJ databases">
        <title>Large-scale bioinformatics analysis of Bacillus genomes uncovers conserved roles of natural products in bacterial physiology.</title>
        <authorList>
            <consortium name="Agbiome Team Llc"/>
            <person name="Bleich R.M."/>
            <person name="Grubbs K.J."/>
            <person name="Santa Maria K.C."/>
            <person name="Allen S.E."/>
            <person name="Farag S."/>
            <person name="Shank E.A."/>
            <person name="Bowers A."/>
        </authorList>
    </citation>
    <scope>NUCLEOTIDE SEQUENCE [LARGE SCALE GENOMIC DNA]</scope>
    <source>
        <strain evidence="1 2">AFS076905</strain>
    </source>
</reference>
<comment type="caution">
    <text evidence="1">The sequence shown here is derived from an EMBL/GenBank/DDBJ whole genome shotgun (WGS) entry which is preliminary data.</text>
</comment>
<evidence type="ECO:0000313" key="1">
    <source>
        <dbReference type="EMBL" id="PFN28048.1"/>
    </source>
</evidence>
<proteinExistence type="predicted"/>
<protein>
    <submittedName>
        <fullName evidence="1">Uncharacterized protein</fullName>
    </submittedName>
</protein>
<evidence type="ECO:0000313" key="2">
    <source>
        <dbReference type="Proteomes" id="UP000225182"/>
    </source>
</evidence>
<dbReference type="AlphaFoldDB" id="A0A2B1KX07"/>
<dbReference type="EMBL" id="NUYN01000009">
    <property type="protein sequence ID" value="PFN28048.1"/>
    <property type="molecule type" value="Genomic_DNA"/>
</dbReference>
<gene>
    <name evidence="1" type="ORF">COJ50_06335</name>
</gene>
<dbReference type="InterPro" id="IPR007553">
    <property type="entry name" value="2-thiour_desulf"/>
</dbReference>
<sequence>MYIMILVSSCLAGKPVRYNGTACLNDTIQKLIDEKKAIPVCPELLGGFVTPREPAEILGGDGYDVLEGKAKVMERSGNDVTELYINGAMKTLNLAQEMQVSHVVLKEYSPSCGSKEIYSGEFVGKKVTGVGVTTALLESKGIKVISELELDKLINKI</sequence>
<dbReference type="Pfam" id="PF04463">
    <property type="entry name" value="2-thiour_desulf"/>
    <property type="match status" value="1"/>
</dbReference>
<dbReference type="PANTHER" id="PTHR30087:SF1">
    <property type="entry name" value="HYPOTHETICAL CYTOSOLIC PROTEIN"/>
    <property type="match status" value="1"/>
</dbReference>